<dbReference type="InterPro" id="IPR036249">
    <property type="entry name" value="Thioredoxin-like_sf"/>
</dbReference>
<dbReference type="EMBL" id="BAAALF010000010">
    <property type="protein sequence ID" value="GAA1221892.1"/>
    <property type="molecule type" value="Genomic_DNA"/>
</dbReference>
<evidence type="ECO:0000313" key="3">
    <source>
        <dbReference type="Proteomes" id="UP001500037"/>
    </source>
</evidence>
<proteinExistence type="predicted"/>
<protein>
    <recommendedName>
        <fullName evidence="4">Thioredoxin domain-containing protein</fullName>
    </recommendedName>
</protein>
<feature type="region of interest" description="Disordered" evidence="1">
    <location>
        <begin position="1"/>
        <end position="30"/>
    </location>
</feature>
<evidence type="ECO:0008006" key="4">
    <source>
        <dbReference type="Google" id="ProtNLM"/>
    </source>
</evidence>
<organism evidence="2 3">
    <name type="scientific">Kitasatospora nipponensis</name>
    <dbReference type="NCBI Taxonomy" id="258049"/>
    <lineage>
        <taxon>Bacteria</taxon>
        <taxon>Bacillati</taxon>
        <taxon>Actinomycetota</taxon>
        <taxon>Actinomycetes</taxon>
        <taxon>Kitasatosporales</taxon>
        <taxon>Streptomycetaceae</taxon>
        <taxon>Kitasatospora</taxon>
    </lineage>
</organism>
<sequence>MAPDSPRGPDGTRRRAPPTVNGAERPALVPPRPALVTLTADLEHRLAVAKWTSTPTRGAATAYQVLSWPTLHLFVDGRIVATTIAGVKTAAARRTDQPCTLPEPTHPAAGSSAGHSRPGVSSAIVGGR</sequence>
<feature type="region of interest" description="Disordered" evidence="1">
    <location>
        <begin position="91"/>
        <end position="128"/>
    </location>
</feature>
<name>A0ABN1VSN9_9ACTN</name>
<reference evidence="2 3" key="1">
    <citation type="journal article" date="2019" name="Int. J. Syst. Evol. Microbiol.">
        <title>The Global Catalogue of Microorganisms (GCM) 10K type strain sequencing project: providing services to taxonomists for standard genome sequencing and annotation.</title>
        <authorList>
            <consortium name="The Broad Institute Genomics Platform"/>
            <consortium name="The Broad Institute Genome Sequencing Center for Infectious Disease"/>
            <person name="Wu L."/>
            <person name="Ma J."/>
        </authorList>
    </citation>
    <scope>NUCLEOTIDE SEQUENCE [LARGE SCALE GENOMIC DNA]</scope>
    <source>
        <strain evidence="2 3">JCM 13004</strain>
    </source>
</reference>
<dbReference type="SUPFAM" id="SSF52833">
    <property type="entry name" value="Thioredoxin-like"/>
    <property type="match status" value="1"/>
</dbReference>
<evidence type="ECO:0000256" key="1">
    <source>
        <dbReference type="SAM" id="MobiDB-lite"/>
    </source>
</evidence>
<evidence type="ECO:0000313" key="2">
    <source>
        <dbReference type="EMBL" id="GAA1221892.1"/>
    </source>
</evidence>
<keyword evidence="3" id="KW-1185">Reference proteome</keyword>
<comment type="caution">
    <text evidence="2">The sequence shown here is derived from an EMBL/GenBank/DDBJ whole genome shotgun (WGS) entry which is preliminary data.</text>
</comment>
<dbReference type="Proteomes" id="UP001500037">
    <property type="component" value="Unassembled WGS sequence"/>
</dbReference>
<gene>
    <name evidence="2" type="ORF">GCM10009665_10070</name>
</gene>
<accession>A0ABN1VSN9</accession>